<keyword evidence="1" id="KW-0732">Signal</keyword>
<organism evidence="3 4">
    <name type="scientific">Hymenobacter bucti</name>
    <dbReference type="NCBI Taxonomy" id="1844114"/>
    <lineage>
        <taxon>Bacteria</taxon>
        <taxon>Pseudomonadati</taxon>
        <taxon>Bacteroidota</taxon>
        <taxon>Cytophagia</taxon>
        <taxon>Cytophagales</taxon>
        <taxon>Hymenobacteraceae</taxon>
        <taxon>Hymenobacter</taxon>
    </lineage>
</organism>
<proteinExistence type="predicted"/>
<evidence type="ECO:0000313" key="3">
    <source>
        <dbReference type="EMBL" id="MFD1872469.1"/>
    </source>
</evidence>
<name>A0ABW4QSW7_9BACT</name>
<dbReference type="CDD" id="cd00081">
    <property type="entry name" value="Hint"/>
    <property type="match status" value="1"/>
</dbReference>
<comment type="caution">
    <text evidence="3">The sequence shown here is derived from an EMBL/GenBank/DDBJ whole genome shotgun (WGS) entry which is preliminary data.</text>
</comment>
<feature type="chain" id="PRO_5046282568" description="Hedgehog protein Hint domain-containing protein" evidence="1">
    <location>
        <begin position="21"/>
        <end position="329"/>
    </location>
</feature>
<dbReference type="SUPFAM" id="SSF51294">
    <property type="entry name" value="Hedgehog/intein (Hint) domain"/>
    <property type="match status" value="1"/>
</dbReference>
<dbReference type="PROSITE" id="PS50817">
    <property type="entry name" value="INTEIN_N_TER"/>
    <property type="match status" value="1"/>
</dbReference>
<reference evidence="4" key="1">
    <citation type="journal article" date="2019" name="Int. J. Syst. Evol. Microbiol.">
        <title>The Global Catalogue of Microorganisms (GCM) 10K type strain sequencing project: providing services to taxonomists for standard genome sequencing and annotation.</title>
        <authorList>
            <consortium name="The Broad Institute Genomics Platform"/>
            <consortium name="The Broad Institute Genome Sequencing Center for Infectious Disease"/>
            <person name="Wu L."/>
            <person name="Ma J."/>
        </authorList>
    </citation>
    <scope>NUCLEOTIDE SEQUENCE [LARGE SCALE GENOMIC DNA]</scope>
    <source>
        <strain evidence="4">CGMCC 1.15795</strain>
    </source>
</reference>
<gene>
    <name evidence="3" type="ORF">ACFSDX_08520</name>
</gene>
<protein>
    <recommendedName>
        <fullName evidence="2">Hedgehog protein Hint domain-containing protein</fullName>
    </recommendedName>
</protein>
<evidence type="ECO:0000313" key="4">
    <source>
        <dbReference type="Proteomes" id="UP001597197"/>
    </source>
</evidence>
<dbReference type="InterPro" id="IPR001767">
    <property type="entry name" value="Hedgehog_Hint"/>
</dbReference>
<evidence type="ECO:0000259" key="2">
    <source>
        <dbReference type="Pfam" id="PF01079"/>
    </source>
</evidence>
<feature type="signal peptide" evidence="1">
    <location>
        <begin position="1"/>
        <end position="20"/>
    </location>
</feature>
<sequence length="329" mass="36668">MRNSFLAAGLFLLGSGAALAQTNPRPLTLDEYQKAKGFQIKDLDTESYVKFENAYILDRYEARKPYFITGDDGLKKRIDLYKLVAKTGMQEIGTMVFYTNEKGKRYQALLPDFTADGKVWEKYFEDIHAIDKEEKNFVLKLSYVLSKEMSFQQYKNLNQGKDLHAEAGHYGSDICFPGHQLVALAGGGHKQLRDIRPGDHIVTLDAVTQQPAAAEVQELVAHAAKNYALTRLEVIAVREQVGRTATHAHLTSQVLEATPNHPMQTQVGPKPAGEIEIGEQLLCFNANAQAYEPYTVVRTHEYAGGEQPVYNLVASGNSFMLNGVLVLQK</sequence>
<keyword evidence="4" id="KW-1185">Reference proteome</keyword>
<dbReference type="RefSeq" id="WP_382312893.1">
    <property type="nucleotide sequence ID" value="NZ_JBHUFD010000003.1"/>
</dbReference>
<dbReference type="Proteomes" id="UP001597197">
    <property type="component" value="Unassembled WGS sequence"/>
</dbReference>
<accession>A0ABW4QSW7</accession>
<dbReference type="InterPro" id="IPR006141">
    <property type="entry name" value="Intein_N"/>
</dbReference>
<dbReference type="Pfam" id="PF01079">
    <property type="entry name" value="Hint"/>
    <property type="match status" value="1"/>
</dbReference>
<dbReference type="Gene3D" id="2.170.16.10">
    <property type="entry name" value="Hedgehog/Intein (Hint) domain"/>
    <property type="match status" value="1"/>
</dbReference>
<dbReference type="EMBL" id="JBHUFD010000003">
    <property type="protein sequence ID" value="MFD1872469.1"/>
    <property type="molecule type" value="Genomic_DNA"/>
</dbReference>
<feature type="domain" description="Hedgehog protein Hint" evidence="2">
    <location>
        <begin position="173"/>
        <end position="300"/>
    </location>
</feature>
<dbReference type="InterPro" id="IPR036844">
    <property type="entry name" value="Hint_dom_sf"/>
</dbReference>
<evidence type="ECO:0000256" key="1">
    <source>
        <dbReference type="SAM" id="SignalP"/>
    </source>
</evidence>